<keyword evidence="7" id="KW-0479">Metal-binding</keyword>
<dbReference type="GO" id="GO:0071555">
    <property type="term" value="P:cell wall organization"/>
    <property type="evidence" value="ECO:0007669"/>
    <property type="project" value="TreeGrafter"/>
</dbReference>
<feature type="transmembrane region" description="Helical" evidence="8">
    <location>
        <begin position="139"/>
        <end position="157"/>
    </location>
</feature>
<feature type="transmembrane region" description="Helical" evidence="8">
    <location>
        <begin position="79"/>
        <end position="95"/>
    </location>
</feature>
<keyword evidence="2" id="KW-1003">Cell membrane</keyword>
<feature type="transmembrane region" description="Helical" evidence="8">
    <location>
        <begin position="164"/>
        <end position="182"/>
    </location>
</feature>
<keyword evidence="6 8" id="KW-0472">Membrane</keyword>
<comment type="subcellular location">
    <subcellularLocation>
        <location evidence="1">Cell membrane</location>
        <topology evidence="1">Multi-pass membrane protein</topology>
    </subcellularLocation>
</comment>
<dbReference type="GO" id="GO:0005886">
    <property type="term" value="C:plasma membrane"/>
    <property type="evidence" value="ECO:0007669"/>
    <property type="project" value="UniProtKB-SubCell"/>
</dbReference>
<feature type="transmembrane region" description="Helical" evidence="8">
    <location>
        <begin position="188"/>
        <end position="205"/>
    </location>
</feature>
<dbReference type="Pfam" id="PF00953">
    <property type="entry name" value="Glycos_transf_4"/>
    <property type="match status" value="1"/>
</dbReference>
<name>A0A9E2BF05_PSYF1</name>
<dbReference type="PANTHER" id="PTHR22926">
    <property type="entry name" value="PHOSPHO-N-ACETYLMURAMOYL-PENTAPEPTIDE-TRANSFERASE"/>
    <property type="match status" value="1"/>
</dbReference>
<evidence type="ECO:0000256" key="3">
    <source>
        <dbReference type="ARBA" id="ARBA00022679"/>
    </source>
</evidence>
<dbReference type="GO" id="GO:0009103">
    <property type="term" value="P:lipopolysaccharide biosynthetic process"/>
    <property type="evidence" value="ECO:0007669"/>
    <property type="project" value="TreeGrafter"/>
</dbReference>
<dbReference type="EC" id="2.7.8.33" evidence="9"/>
<evidence type="ECO:0000256" key="4">
    <source>
        <dbReference type="ARBA" id="ARBA00022692"/>
    </source>
</evidence>
<sequence length="317" mass="34266">MIGFLAQNNYTIGVFFIAFLCSALLTPFSLYLGKKFKLIDYPSARKHHIKPIPRSGGLLLFPVIAIFSLFLMGTGNRELMGILLGGTVIWLTGILDDRFTFRAKYKFLGQFIGALILVLSGVLIKGINTPWGYVDLDGLRHILTILWIVGISNAINFIDGLDGLAGGVVIISSVAFVILAEGRGLTEVSLLSLVIAGAVSGFLLFNFPRAKIILGDSGSLTLGYLLGALSVWGALKRTTISVLVVYAIVLAIPLFDILYAIIRRKINGVPISQPDKGHIHHRLLDLGLTPTQTVVILYCISIALAVIAVYIGGRQFG</sequence>
<keyword evidence="3 9" id="KW-0808">Transferase</keyword>
<organism evidence="9 10">
    <name type="scientific">Psychracetigena formicireducens</name>
    <dbReference type="NCBI Taxonomy" id="2986056"/>
    <lineage>
        <taxon>Bacteria</taxon>
        <taxon>Bacillati</taxon>
        <taxon>Candidatus Lithacetigenota</taxon>
        <taxon>Candidatus Psychracetigena</taxon>
    </lineage>
</organism>
<feature type="transmembrane region" description="Helical" evidence="8">
    <location>
        <begin position="240"/>
        <end position="262"/>
    </location>
</feature>
<dbReference type="CDD" id="cd06853">
    <property type="entry name" value="GT_WecA_like"/>
    <property type="match status" value="1"/>
</dbReference>
<evidence type="ECO:0000256" key="1">
    <source>
        <dbReference type="ARBA" id="ARBA00004651"/>
    </source>
</evidence>
<keyword evidence="7" id="KW-0460">Magnesium</keyword>
<dbReference type="GO" id="GO:0036380">
    <property type="term" value="F:UDP-N-acetylglucosamine-undecaprenyl-phosphate N-acetylglucosaminephosphotransferase activity"/>
    <property type="evidence" value="ECO:0007669"/>
    <property type="project" value="UniProtKB-EC"/>
</dbReference>
<feature type="transmembrane region" description="Helical" evidence="8">
    <location>
        <begin position="52"/>
        <end position="73"/>
    </location>
</feature>
<gene>
    <name evidence="9" type="primary">tagO</name>
    <name evidence="9" type="ORF">DDT42_00222</name>
</gene>
<evidence type="ECO:0000256" key="5">
    <source>
        <dbReference type="ARBA" id="ARBA00022989"/>
    </source>
</evidence>
<dbReference type="GO" id="GO:0046872">
    <property type="term" value="F:metal ion binding"/>
    <property type="evidence" value="ECO:0007669"/>
    <property type="project" value="UniProtKB-KW"/>
</dbReference>
<dbReference type="PROSITE" id="PS01348">
    <property type="entry name" value="MRAY_2"/>
    <property type="match status" value="1"/>
</dbReference>
<keyword evidence="5 8" id="KW-1133">Transmembrane helix</keyword>
<dbReference type="InterPro" id="IPR000715">
    <property type="entry name" value="Glycosyl_transferase_4"/>
</dbReference>
<feature type="binding site" evidence="7">
    <location>
        <position position="156"/>
    </location>
    <ligand>
        <name>Mg(2+)</name>
        <dbReference type="ChEBI" id="CHEBI:18420"/>
    </ligand>
</feature>
<dbReference type="PANTHER" id="PTHR22926:SF3">
    <property type="entry name" value="UNDECAPRENYL-PHOSPHATE ALPHA-N-ACETYLGLUCOSAMINYL 1-PHOSPHATE TRANSFERASE"/>
    <property type="match status" value="1"/>
</dbReference>
<protein>
    <submittedName>
        <fullName evidence="9">Undecaprenyl-phosphate N-acetylglucosaminyl 1-phosphate transferase</fullName>
        <ecNumber evidence="9">2.7.8.33</ecNumber>
    </submittedName>
</protein>
<feature type="transmembrane region" description="Helical" evidence="8">
    <location>
        <begin position="283"/>
        <end position="311"/>
    </location>
</feature>
<evidence type="ECO:0000313" key="9">
    <source>
        <dbReference type="EMBL" id="MBT9144383.1"/>
    </source>
</evidence>
<feature type="binding site" evidence="7">
    <location>
        <position position="216"/>
    </location>
    <ligand>
        <name>Mg(2+)</name>
        <dbReference type="ChEBI" id="CHEBI:18420"/>
    </ligand>
</feature>
<comment type="caution">
    <text evidence="9">The sequence shown here is derived from an EMBL/GenBank/DDBJ whole genome shotgun (WGS) entry which is preliminary data.</text>
</comment>
<proteinExistence type="predicted"/>
<dbReference type="EMBL" id="QLTW01000006">
    <property type="protein sequence ID" value="MBT9144383.1"/>
    <property type="molecule type" value="Genomic_DNA"/>
</dbReference>
<dbReference type="AlphaFoldDB" id="A0A9E2BF05"/>
<feature type="transmembrane region" description="Helical" evidence="8">
    <location>
        <begin position="212"/>
        <end position="234"/>
    </location>
</feature>
<evidence type="ECO:0000256" key="7">
    <source>
        <dbReference type="PIRSR" id="PIRSR600715-1"/>
    </source>
</evidence>
<dbReference type="InterPro" id="IPR018480">
    <property type="entry name" value="PNAcMuramoyl-5peptid_Trfase_CS"/>
</dbReference>
<reference evidence="9 10" key="1">
    <citation type="journal article" date="2021" name="bioRxiv">
        <title>Unique metabolic strategies in Hadean analogues reveal hints for primordial physiology.</title>
        <authorList>
            <person name="Nobu M.K."/>
            <person name="Nakai R."/>
            <person name="Tamazawa S."/>
            <person name="Mori H."/>
            <person name="Toyoda A."/>
            <person name="Ijiri A."/>
            <person name="Suzuki S."/>
            <person name="Kurokawa K."/>
            <person name="Kamagata Y."/>
            <person name="Tamaki H."/>
        </authorList>
    </citation>
    <scope>NUCLEOTIDE SEQUENCE [LARGE SCALE GENOMIC DNA]</scope>
    <source>
        <strain evidence="9">BS525</strain>
    </source>
</reference>
<feature type="transmembrane region" description="Helical" evidence="8">
    <location>
        <begin position="107"/>
        <end position="127"/>
    </location>
</feature>
<accession>A0A9E2BF05</accession>
<comment type="cofactor">
    <cofactor evidence="7">
        <name>Mg(2+)</name>
        <dbReference type="ChEBI" id="CHEBI:18420"/>
    </cofactor>
</comment>
<evidence type="ECO:0000256" key="2">
    <source>
        <dbReference type="ARBA" id="ARBA00022475"/>
    </source>
</evidence>
<evidence type="ECO:0000256" key="6">
    <source>
        <dbReference type="ARBA" id="ARBA00023136"/>
    </source>
</evidence>
<dbReference type="GO" id="GO:0044038">
    <property type="term" value="P:cell wall macromolecule biosynthetic process"/>
    <property type="evidence" value="ECO:0007669"/>
    <property type="project" value="TreeGrafter"/>
</dbReference>
<dbReference type="Proteomes" id="UP000811545">
    <property type="component" value="Unassembled WGS sequence"/>
</dbReference>
<feature type="transmembrane region" description="Helical" evidence="8">
    <location>
        <begin position="12"/>
        <end position="32"/>
    </location>
</feature>
<keyword evidence="4 8" id="KW-0812">Transmembrane</keyword>
<evidence type="ECO:0000313" key="10">
    <source>
        <dbReference type="Proteomes" id="UP000811545"/>
    </source>
</evidence>
<evidence type="ECO:0000256" key="8">
    <source>
        <dbReference type="SAM" id="Phobius"/>
    </source>
</evidence>